<protein>
    <recommendedName>
        <fullName evidence="3">XRE family transcriptional regulator</fullName>
    </recommendedName>
</protein>
<evidence type="ECO:0000313" key="1">
    <source>
        <dbReference type="EMBL" id="PKY89686.1"/>
    </source>
</evidence>
<evidence type="ECO:0008006" key="3">
    <source>
        <dbReference type="Google" id="ProtNLM"/>
    </source>
</evidence>
<dbReference type="EMBL" id="PKHE01000005">
    <property type="protein sequence ID" value="PKY89686.1"/>
    <property type="molecule type" value="Genomic_DNA"/>
</dbReference>
<sequence length="73" mass="8343">MIINTDYIKKLLESDITSYQISKATGIATQSLDNYRRYGSKIENMRIGIAYKLCKYYNSLSDDQAISKGVTHK</sequence>
<proteinExistence type="predicted"/>
<name>A0A2I1K1Z9_9LACT</name>
<dbReference type="Proteomes" id="UP000234384">
    <property type="component" value="Unassembled WGS sequence"/>
</dbReference>
<dbReference type="OrthoDB" id="2400823at2"/>
<evidence type="ECO:0000313" key="2">
    <source>
        <dbReference type="Proteomes" id="UP000234384"/>
    </source>
</evidence>
<dbReference type="AlphaFoldDB" id="A0A2I1K1Z9"/>
<reference evidence="1 2" key="1">
    <citation type="submission" date="2017-12" db="EMBL/GenBank/DDBJ databases">
        <title>Phylogenetic diversity of female urinary microbiome.</title>
        <authorList>
            <person name="Thomas-White K."/>
            <person name="Wolfe A.J."/>
        </authorList>
    </citation>
    <scope>NUCLEOTIDE SEQUENCE [LARGE SCALE GENOMIC DNA]</scope>
    <source>
        <strain evidence="1 2">UMB0898</strain>
    </source>
</reference>
<organism evidence="1 2">
    <name type="scientific">Falseniella ignava</name>
    <dbReference type="NCBI Taxonomy" id="137730"/>
    <lineage>
        <taxon>Bacteria</taxon>
        <taxon>Bacillati</taxon>
        <taxon>Bacillota</taxon>
        <taxon>Bacilli</taxon>
        <taxon>Lactobacillales</taxon>
        <taxon>Aerococcaceae</taxon>
        <taxon>Falseniella</taxon>
    </lineage>
</organism>
<comment type="caution">
    <text evidence="1">The sequence shown here is derived from an EMBL/GenBank/DDBJ whole genome shotgun (WGS) entry which is preliminary data.</text>
</comment>
<gene>
    <name evidence="1" type="ORF">CYJ57_02970</name>
</gene>
<accession>A0A2I1K1Z9</accession>